<keyword evidence="1" id="KW-0175">Coiled coil</keyword>
<accession>A0A914DD24</accession>
<organism evidence="2 3">
    <name type="scientific">Acrobeloides nanus</name>
    <dbReference type="NCBI Taxonomy" id="290746"/>
    <lineage>
        <taxon>Eukaryota</taxon>
        <taxon>Metazoa</taxon>
        <taxon>Ecdysozoa</taxon>
        <taxon>Nematoda</taxon>
        <taxon>Chromadorea</taxon>
        <taxon>Rhabditida</taxon>
        <taxon>Tylenchina</taxon>
        <taxon>Cephalobomorpha</taxon>
        <taxon>Cephaloboidea</taxon>
        <taxon>Cephalobidae</taxon>
        <taxon>Acrobeloides</taxon>
    </lineage>
</organism>
<proteinExistence type="predicted"/>
<keyword evidence="2" id="KW-1185">Reference proteome</keyword>
<evidence type="ECO:0000313" key="3">
    <source>
        <dbReference type="WBParaSite" id="ACRNAN_scaffold23004.g12525.t1"/>
    </source>
</evidence>
<feature type="coiled-coil region" evidence="1">
    <location>
        <begin position="38"/>
        <end position="65"/>
    </location>
</feature>
<reference evidence="3" key="1">
    <citation type="submission" date="2022-11" db="UniProtKB">
        <authorList>
            <consortium name="WormBaseParasite"/>
        </authorList>
    </citation>
    <scope>IDENTIFICATION</scope>
</reference>
<dbReference type="WBParaSite" id="ACRNAN_scaffold23004.g12525.t1">
    <property type="protein sequence ID" value="ACRNAN_scaffold23004.g12525.t1"/>
    <property type="gene ID" value="ACRNAN_scaffold23004.g12525"/>
</dbReference>
<dbReference type="AlphaFoldDB" id="A0A914DD24"/>
<dbReference type="Proteomes" id="UP000887540">
    <property type="component" value="Unplaced"/>
</dbReference>
<protein>
    <submittedName>
        <fullName evidence="3">Uncharacterized protein</fullName>
    </submittedName>
</protein>
<sequence>MQKSSIFSKFTCPDKKAEKISSPNEQAISSHLANTKQYEETKLQLEEALKENAELRQEVLLLNETMTALPLRLEADLVNFLRLSNGNCSQLPKQAIGKQTNFNC</sequence>
<evidence type="ECO:0000313" key="2">
    <source>
        <dbReference type="Proteomes" id="UP000887540"/>
    </source>
</evidence>
<evidence type="ECO:0000256" key="1">
    <source>
        <dbReference type="SAM" id="Coils"/>
    </source>
</evidence>
<name>A0A914DD24_9BILA</name>